<dbReference type="InterPro" id="IPR038377">
    <property type="entry name" value="Na/Glc_symporter_sf"/>
</dbReference>
<keyword evidence="11" id="KW-1185">Reference proteome</keyword>
<feature type="transmembrane region" description="Helical" evidence="9">
    <location>
        <begin position="482"/>
        <end position="501"/>
    </location>
</feature>
<dbReference type="InterPro" id="IPR018212">
    <property type="entry name" value="Na/solute_symporter_CS"/>
</dbReference>
<dbReference type="NCBIfam" id="TIGR03648">
    <property type="entry name" value="Na_symport_lg"/>
    <property type="match status" value="1"/>
</dbReference>
<gene>
    <name evidence="10" type="ORF">GCM10017783_05980</name>
</gene>
<keyword evidence="6 9" id="KW-1133">Transmembrane helix</keyword>
<evidence type="ECO:0000313" key="10">
    <source>
        <dbReference type="EMBL" id="GHF96869.1"/>
    </source>
</evidence>
<dbReference type="PROSITE" id="PS00457">
    <property type="entry name" value="NA_SOLUT_SYMP_2"/>
    <property type="match status" value="1"/>
</dbReference>
<dbReference type="RefSeq" id="WP_229838859.1">
    <property type="nucleotide sequence ID" value="NZ_BNAL01000004.1"/>
</dbReference>
<feature type="transmembrane region" description="Helical" evidence="9">
    <location>
        <begin position="274"/>
        <end position="295"/>
    </location>
</feature>
<name>A0ABQ3K0B0_9DEIO</name>
<reference evidence="11" key="1">
    <citation type="journal article" date="2019" name="Int. J. Syst. Evol. Microbiol.">
        <title>The Global Catalogue of Microorganisms (GCM) 10K type strain sequencing project: providing services to taxonomists for standard genome sequencing and annotation.</title>
        <authorList>
            <consortium name="The Broad Institute Genomics Platform"/>
            <consortium name="The Broad Institute Genome Sequencing Center for Infectious Disease"/>
            <person name="Wu L."/>
            <person name="Ma J."/>
        </authorList>
    </citation>
    <scope>NUCLEOTIDE SEQUENCE [LARGE SCALE GENOMIC DNA]</scope>
    <source>
        <strain evidence="11">CGMCC 1.18439</strain>
    </source>
</reference>
<keyword evidence="5 9" id="KW-0812">Transmembrane</keyword>
<feature type="transmembrane region" description="Helical" evidence="9">
    <location>
        <begin position="513"/>
        <end position="537"/>
    </location>
</feature>
<evidence type="ECO:0000256" key="9">
    <source>
        <dbReference type="SAM" id="Phobius"/>
    </source>
</evidence>
<feature type="transmembrane region" description="Helical" evidence="9">
    <location>
        <begin position="78"/>
        <end position="96"/>
    </location>
</feature>
<keyword evidence="7 9" id="KW-0472">Membrane</keyword>
<dbReference type="Proteomes" id="UP000632154">
    <property type="component" value="Unassembled WGS sequence"/>
</dbReference>
<dbReference type="InterPro" id="IPR050277">
    <property type="entry name" value="Sodium:Solute_Symporter"/>
</dbReference>
<dbReference type="PANTHER" id="PTHR48086:SF5">
    <property type="entry name" value="NA(+):SOLUTE SYMPORTER (SSF FAMILY)"/>
    <property type="match status" value="1"/>
</dbReference>
<feature type="transmembrane region" description="Helical" evidence="9">
    <location>
        <begin position="241"/>
        <end position="262"/>
    </location>
</feature>
<feature type="transmembrane region" description="Helical" evidence="9">
    <location>
        <begin position="426"/>
        <end position="443"/>
    </location>
</feature>
<organism evidence="10 11">
    <name type="scientific">Deinococcus piscis</name>
    <dbReference type="NCBI Taxonomy" id="394230"/>
    <lineage>
        <taxon>Bacteria</taxon>
        <taxon>Thermotogati</taxon>
        <taxon>Deinococcota</taxon>
        <taxon>Deinococci</taxon>
        <taxon>Deinococcales</taxon>
        <taxon>Deinococcaceae</taxon>
        <taxon>Deinococcus</taxon>
    </lineage>
</organism>
<keyword evidence="3" id="KW-0813">Transport</keyword>
<evidence type="ECO:0000256" key="2">
    <source>
        <dbReference type="ARBA" id="ARBA00006434"/>
    </source>
</evidence>
<evidence type="ECO:0000256" key="8">
    <source>
        <dbReference type="RuleBase" id="RU362091"/>
    </source>
</evidence>
<dbReference type="PROSITE" id="PS50283">
    <property type="entry name" value="NA_SOLUT_SYMP_3"/>
    <property type="match status" value="1"/>
</dbReference>
<evidence type="ECO:0000313" key="11">
    <source>
        <dbReference type="Proteomes" id="UP000632154"/>
    </source>
</evidence>
<evidence type="ECO:0000256" key="5">
    <source>
        <dbReference type="ARBA" id="ARBA00022692"/>
    </source>
</evidence>
<evidence type="ECO:0000256" key="1">
    <source>
        <dbReference type="ARBA" id="ARBA00004141"/>
    </source>
</evidence>
<dbReference type="Pfam" id="PF00474">
    <property type="entry name" value="SSF"/>
    <property type="match status" value="2"/>
</dbReference>
<feature type="transmembrane region" description="Helical" evidence="9">
    <location>
        <begin position="374"/>
        <end position="405"/>
    </location>
</feature>
<evidence type="ECO:0000256" key="3">
    <source>
        <dbReference type="ARBA" id="ARBA00022448"/>
    </source>
</evidence>
<sequence length="567" mass="59930">MTDVQLWTYGLIIATFALYIGIAYATRVRDTKSFYVAGQGIAPVWNGMAIAADWMSGASFLSLAGIVASLGYDGSMYLMGWTGGYVLLALLVAPFLRKFGKFTVPDFVGDRYGSNLLRGLAALTAVLISMTYIAGQMRGVGVVFSRTLDVSVDIGVMLGAVIVFFYAGLSGMKGITWTQVTQYLVLILAFIIPPIMLSAQLTGNPVPQISFMGMVPELNSLLSELGFPAYTEQLRSMTDKVALTMALMLGTAGLPHVITRFFTTPDVKGARTSAIYALGFIAVLYTTVPALSVIAKSNLINRLDGTVYTEAPSWFTKWENTGLLKHADKNGDGIIQYRPGKALLADGAPDPKNANELHFDNDILVMATPEIAGLAPWVIGLVAAGAMAAALSTASGLLITISGAVAHDIYYKLLRPDASESARLNAGRLTVLAASVLAAYFGINPPGLVAETVAMAFGIAAATFAPMLILGIFDKRMNWQGATAGLLVGLVCTAAYIWYFTPTLGGPGTPDQYLFGIGTQGFGTIGLLLNVAVSLLVSRLTPPPSAETQAIVESVRYPDGAGAAQVH</sequence>
<evidence type="ECO:0000256" key="4">
    <source>
        <dbReference type="ARBA" id="ARBA00022475"/>
    </source>
</evidence>
<feature type="transmembrane region" description="Helical" evidence="9">
    <location>
        <begin position="154"/>
        <end position="171"/>
    </location>
</feature>
<feature type="transmembrane region" description="Helical" evidence="9">
    <location>
        <begin position="183"/>
        <end position="202"/>
    </location>
</feature>
<keyword evidence="4" id="KW-1003">Cell membrane</keyword>
<comment type="similarity">
    <text evidence="2 8">Belongs to the sodium:solute symporter (SSF) (TC 2.A.21) family.</text>
</comment>
<dbReference type="InterPro" id="IPR019899">
    <property type="entry name" value="Na/solute_symporter_VC_2705"/>
</dbReference>
<feature type="transmembrane region" description="Helical" evidence="9">
    <location>
        <begin position="6"/>
        <end position="26"/>
    </location>
</feature>
<dbReference type="CDD" id="cd11480">
    <property type="entry name" value="SLC5sbd_u4"/>
    <property type="match status" value="1"/>
</dbReference>
<comment type="caution">
    <text evidence="10">The sequence shown here is derived from an EMBL/GenBank/DDBJ whole genome shotgun (WGS) entry which is preliminary data.</text>
</comment>
<dbReference type="EMBL" id="BNAL01000004">
    <property type="protein sequence ID" value="GHF96869.1"/>
    <property type="molecule type" value="Genomic_DNA"/>
</dbReference>
<feature type="transmembrane region" description="Helical" evidence="9">
    <location>
        <begin position="449"/>
        <end position="470"/>
    </location>
</feature>
<evidence type="ECO:0000256" key="7">
    <source>
        <dbReference type="ARBA" id="ARBA00023136"/>
    </source>
</evidence>
<protein>
    <submittedName>
        <fullName evidence="10">Cation acetate symporter</fullName>
    </submittedName>
</protein>
<evidence type="ECO:0000256" key="6">
    <source>
        <dbReference type="ARBA" id="ARBA00022989"/>
    </source>
</evidence>
<proteinExistence type="inferred from homology"/>
<dbReference type="Gene3D" id="1.20.1730.10">
    <property type="entry name" value="Sodium/glucose cotransporter"/>
    <property type="match status" value="1"/>
</dbReference>
<accession>A0ABQ3K0B0</accession>
<feature type="transmembrane region" description="Helical" evidence="9">
    <location>
        <begin position="116"/>
        <end position="134"/>
    </location>
</feature>
<dbReference type="PANTHER" id="PTHR48086">
    <property type="entry name" value="SODIUM/PROLINE SYMPORTER-RELATED"/>
    <property type="match status" value="1"/>
</dbReference>
<dbReference type="InterPro" id="IPR001734">
    <property type="entry name" value="Na/solute_symporter"/>
</dbReference>
<comment type="subcellular location">
    <subcellularLocation>
        <location evidence="1">Membrane</location>
        <topology evidence="1">Multi-pass membrane protein</topology>
    </subcellularLocation>
</comment>